<feature type="domain" description="Acyl-CoA oxidase/dehydrogenase middle" evidence="7">
    <location>
        <begin position="129"/>
        <end position="226"/>
    </location>
</feature>
<accession>A0ABS4L935</accession>
<evidence type="ECO:0000256" key="1">
    <source>
        <dbReference type="ARBA" id="ARBA00001974"/>
    </source>
</evidence>
<dbReference type="Gene3D" id="1.20.140.10">
    <property type="entry name" value="Butyryl-CoA Dehydrogenase, subunit A, domain 3"/>
    <property type="match status" value="1"/>
</dbReference>
<keyword evidence="4 5" id="KW-0274">FAD</keyword>
<dbReference type="InterPro" id="IPR009075">
    <property type="entry name" value="AcylCo_DH/oxidase_C"/>
</dbReference>
<keyword evidence="5" id="KW-0560">Oxidoreductase</keyword>
<name>A0ABS4L935_STRAV</name>
<comment type="cofactor">
    <cofactor evidence="1 5">
        <name>FAD</name>
        <dbReference type="ChEBI" id="CHEBI:57692"/>
    </cofactor>
</comment>
<dbReference type="SUPFAM" id="SSF56645">
    <property type="entry name" value="Acyl-CoA dehydrogenase NM domain-like"/>
    <property type="match status" value="1"/>
</dbReference>
<feature type="domain" description="Acyl-CoA dehydrogenase/oxidase N-terminal" evidence="8">
    <location>
        <begin position="35"/>
        <end position="118"/>
    </location>
</feature>
<reference evidence="9 10" key="1">
    <citation type="submission" date="2021-03" db="EMBL/GenBank/DDBJ databases">
        <title>Genomic Encyclopedia of Type Strains, Phase IV (KMG-IV): sequencing the most valuable type-strain genomes for metagenomic binning, comparative biology and taxonomic classification.</title>
        <authorList>
            <person name="Goeker M."/>
        </authorList>
    </citation>
    <scope>NUCLEOTIDE SEQUENCE [LARGE SCALE GENOMIC DNA]</scope>
    <source>
        <strain evidence="9 10">DSM 40526</strain>
    </source>
</reference>
<proteinExistence type="inferred from homology"/>
<evidence type="ECO:0000259" key="8">
    <source>
        <dbReference type="Pfam" id="PF02771"/>
    </source>
</evidence>
<organism evidence="9 10">
    <name type="scientific">Streptomyces avidinii</name>
    <dbReference type="NCBI Taxonomy" id="1895"/>
    <lineage>
        <taxon>Bacteria</taxon>
        <taxon>Bacillati</taxon>
        <taxon>Actinomycetota</taxon>
        <taxon>Actinomycetes</taxon>
        <taxon>Kitasatosporales</taxon>
        <taxon>Streptomycetaceae</taxon>
        <taxon>Streptomyces</taxon>
    </lineage>
</organism>
<dbReference type="InterPro" id="IPR006091">
    <property type="entry name" value="Acyl-CoA_Oxase/DH_mid-dom"/>
</dbReference>
<dbReference type="EMBL" id="JAGGLQ010000008">
    <property type="protein sequence ID" value="MBP2038604.1"/>
    <property type="molecule type" value="Genomic_DNA"/>
</dbReference>
<dbReference type="Proteomes" id="UP001519310">
    <property type="component" value="Unassembled WGS sequence"/>
</dbReference>
<comment type="similarity">
    <text evidence="2 5">Belongs to the acyl-CoA dehydrogenase family.</text>
</comment>
<evidence type="ECO:0000256" key="5">
    <source>
        <dbReference type="RuleBase" id="RU362125"/>
    </source>
</evidence>
<protein>
    <submittedName>
        <fullName evidence="9">Alkylation response protein AidB-like acyl-CoA dehydrogenase</fullName>
    </submittedName>
</protein>
<evidence type="ECO:0000256" key="3">
    <source>
        <dbReference type="ARBA" id="ARBA00022630"/>
    </source>
</evidence>
<dbReference type="RefSeq" id="WP_189972752.1">
    <property type="nucleotide sequence ID" value="NZ_BMVL01000013.1"/>
</dbReference>
<feature type="domain" description="Acyl-CoA dehydrogenase/oxidase C-terminal" evidence="6">
    <location>
        <begin position="239"/>
        <end position="388"/>
    </location>
</feature>
<dbReference type="PANTHER" id="PTHR43884:SF19">
    <property type="entry name" value="ACYL-COA DEHYDROGENASE FADE4-RELATED"/>
    <property type="match status" value="1"/>
</dbReference>
<comment type="caution">
    <text evidence="9">The sequence shown here is derived from an EMBL/GenBank/DDBJ whole genome shotgun (WGS) entry which is preliminary data.</text>
</comment>
<dbReference type="Gene3D" id="1.10.540.10">
    <property type="entry name" value="Acyl-CoA dehydrogenase/oxidase, N-terminal domain"/>
    <property type="match status" value="1"/>
</dbReference>
<dbReference type="InterPro" id="IPR036250">
    <property type="entry name" value="AcylCo_DH-like_C"/>
</dbReference>
<evidence type="ECO:0000259" key="6">
    <source>
        <dbReference type="Pfam" id="PF00441"/>
    </source>
</evidence>
<dbReference type="Pfam" id="PF02771">
    <property type="entry name" value="Acyl-CoA_dh_N"/>
    <property type="match status" value="1"/>
</dbReference>
<evidence type="ECO:0000313" key="10">
    <source>
        <dbReference type="Proteomes" id="UP001519310"/>
    </source>
</evidence>
<dbReference type="Pfam" id="PF00441">
    <property type="entry name" value="Acyl-CoA_dh_1"/>
    <property type="match status" value="1"/>
</dbReference>
<dbReference type="InterPro" id="IPR009100">
    <property type="entry name" value="AcylCoA_DH/oxidase_NM_dom_sf"/>
</dbReference>
<dbReference type="CDD" id="cd00567">
    <property type="entry name" value="ACAD"/>
    <property type="match status" value="1"/>
</dbReference>
<dbReference type="InterPro" id="IPR013786">
    <property type="entry name" value="AcylCoA_DH/ox_N"/>
</dbReference>
<dbReference type="InterPro" id="IPR037069">
    <property type="entry name" value="AcylCoA_DH/ox_N_sf"/>
</dbReference>
<evidence type="ECO:0000256" key="4">
    <source>
        <dbReference type="ARBA" id="ARBA00022827"/>
    </source>
</evidence>
<evidence type="ECO:0000259" key="7">
    <source>
        <dbReference type="Pfam" id="PF02770"/>
    </source>
</evidence>
<dbReference type="InterPro" id="IPR046373">
    <property type="entry name" value="Acyl-CoA_Oxase/DH_mid-dom_sf"/>
</dbReference>
<dbReference type="PANTHER" id="PTHR43884">
    <property type="entry name" value="ACYL-COA DEHYDROGENASE"/>
    <property type="match status" value="1"/>
</dbReference>
<sequence>MSADVPEWPTGLAAALADAMAAGAAAGGAFSTARSAALDAAEAFPGEECDLLDASGLARAYVPERLGGVAGGLPELLSALREVARRDVTVAVAHGKTFLGSVSTWVAGTEDQQRALARLVTDENAVVAWGLTERGMGSDLLAGNLTATPEPDGTWRITGEKWPINNATRGRLICVLARTDPAGGPRGFSLFLIDKSALPEGAWEPLPKEPTHGIRGADISGLRLRDAPVPADALVGGVGDGLGIVLRALQLTRTLCAALSLGAGEHALRLVADFAVERALHGTRLALLPLARRVLGRAAASLALADAAALLGGRSAHGLPGEMSAVSATVKAGVPWIVQQAIDDLAELLGARGFLTEQHADGMFQKLERDHRIVAVFDGSTAVNRSLLISQFPLLARLIRKGSYDATGLAAVTGGAPLPELDPAALRLVSRTGCSIVQAVPDTAERITALAAAGELPPRAAELAALLAERTGALADAMAELPPTGRNAPAAAFAVARQFEACFAGAAALHLLAVPCAADRAVVLTAALERCLELLVPGHQAPSDAFEPLVTPLVQPVEEPVR</sequence>
<keyword evidence="3 5" id="KW-0285">Flavoprotein</keyword>
<evidence type="ECO:0000313" key="9">
    <source>
        <dbReference type="EMBL" id="MBP2038604.1"/>
    </source>
</evidence>
<gene>
    <name evidence="9" type="ORF">J2Z77_004415</name>
</gene>
<dbReference type="Gene3D" id="2.40.110.10">
    <property type="entry name" value="Butyryl-CoA Dehydrogenase, subunit A, domain 2"/>
    <property type="match status" value="1"/>
</dbReference>
<keyword evidence="10" id="KW-1185">Reference proteome</keyword>
<evidence type="ECO:0000256" key="2">
    <source>
        <dbReference type="ARBA" id="ARBA00009347"/>
    </source>
</evidence>
<dbReference type="SUPFAM" id="SSF47203">
    <property type="entry name" value="Acyl-CoA dehydrogenase C-terminal domain-like"/>
    <property type="match status" value="1"/>
</dbReference>
<dbReference type="Pfam" id="PF02770">
    <property type="entry name" value="Acyl-CoA_dh_M"/>
    <property type="match status" value="1"/>
</dbReference>